<sequence>MPRSWRQQLISVGNGLSTEGNKADLIERLTHASNLLHSHSDLLNGNIESGGSEVFENTHGEEGANQESNLRCESSFFSMSPKPLSDDESHDKRYKKIKHLHEDVNNFTEWVKVSNMQSEIYKNWPEVKFERSRDQFEYNVLCAIGNDLYLELSILIENEVIQHIENVRTKMFNRVVILNVTKEYS</sequence>
<gene>
    <name evidence="1" type="ORF">CPELLU_LOCUS516</name>
</gene>
<comment type="caution">
    <text evidence="1">The sequence shown here is derived from an EMBL/GenBank/DDBJ whole genome shotgun (WGS) entry which is preliminary data.</text>
</comment>
<name>A0A9N8Z0X7_9GLOM</name>
<dbReference type="Proteomes" id="UP000789759">
    <property type="component" value="Unassembled WGS sequence"/>
</dbReference>
<organism evidence="1 2">
    <name type="scientific">Cetraspora pellucida</name>
    <dbReference type="NCBI Taxonomy" id="1433469"/>
    <lineage>
        <taxon>Eukaryota</taxon>
        <taxon>Fungi</taxon>
        <taxon>Fungi incertae sedis</taxon>
        <taxon>Mucoromycota</taxon>
        <taxon>Glomeromycotina</taxon>
        <taxon>Glomeromycetes</taxon>
        <taxon>Diversisporales</taxon>
        <taxon>Gigasporaceae</taxon>
        <taxon>Cetraspora</taxon>
    </lineage>
</organism>
<reference evidence="1" key="1">
    <citation type="submission" date="2021-06" db="EMBL/GenBank/DDBJ databases">
        <authorList>
            <person name="Kallberg Y."/>
            <person name="Tangrot J."/>
            <person name="Rosling A."/>
        </authorList>
    </citation>
    <scope>NUCLEOTIDE SEQUENCE</scope>
    <source>
        <strain evidence="1">FL966</strain>
    </source>
</reference>
<protein>
    <submittedName>
        <fullName evidence="1">398_t:CDS:1</fullName>
    </submittedName>
</protein>
<accession>A0A9N8Z0X7</accession>
<evidence type="ECO:0000313" key="2">
    <source>
        <dbReference type="Proteomes" id="UP000789759"/>
    </source>
</evidence>
<dbReference type="EMBL" id="CAJVQA010000149">
    <property type="protein sequence ID" value="CAG8458707.1"/>
    <property type="molecule type" value="Genomic_DNA"/>
</dbReference>
<evidence type="ECO:0000313" key="1">
    <source>
        <dbReference type="EMBL" id="CAG8458707.1"/>
    </source>
</evidence>
<dbReference type="AlphaFoldDB" id="A0A9N8Z0X7"/>
<proteinExistence type="predicted"/>
<keyword evidence="2" id="KW-1185">Reference proteome</keyword>
<dbReference type="OrthoDB" id="2427271at2759"/>